<evidence type="ECO:0000313" key="5">
    <source>
        <dbReference type="Proteomes" id="UP000239899"/>
    </source>
</evidence>
<keyword evidence="4" id="KW-0418">Kinase</keyword>
<comment type="caution">
    <text evidence="4">The sequence shown here is derived from an EMBL/GenBank/DDBJ whole genome shotgun (WGS) entry which is preliminary data.</text>
</comment>
<dbReference type="Gene3D" id="3.90.70.10">
    <property type="entry name" value="Cysteine proteinases"/>
    <property type="match status" value="1"/>
</dbReference>
<dbReference type="InterPro" id="IPR028889">
    <property type="entry name" value="USP"/>
</dbReference>
<reference evidence="4 5" key="1">
    <citation type="journal article" date="2018" name="Plant J.">
        <title>Genome sequences of Chlorella sorokiniana UTEX 1602 and Micractinium conductrix SAG 241.80: implications to maltose excretion by a green alga.</title>
        <authorList>
            <person name="Arriola M.B."/>
            <person name="Velmurugan N."/>
            <person name="Zhang Y."/>
            <person name="Plunkett M.H."/>
            <person name="Hondzo H."/>
            <person name="Barney B.M."/>
        </authorList>
    </citation>
    <scope>NUCLEOTIDE SEQUENCE [LARGE SCALE GENOMIC DNA]</scope>
    <source>
        <strain evidence="5">UTEX 1602</strain>
    </source>
</reference>
<keyword evidence="5" id="KW-1185">Reference proteome</keyword>
<dbReference type="Gene3D" id="3.40.1160.10">
    <property type="entry name" value="Acetylglutamate kinase-like"/>
    <property type="match status" value="1"/>
</dbReference>
<dbReference type="InterPro" id="IPR001048">
    <property type="entry name" value="Asp/Glu/Uridylate_kinase"/>
</dbReference>
<evidence type="ECO:0000313" key="4">
    <source>
        <dbReference type="EMBL" id="PRW39333.1"/>
    </source>
</evidence>
<evidence type="ECO:0000256" key="2">
    <source>
        <dbReference type="ARBA" id="ARBA00022801"/>
    </source>
</evidence>
<keyword evidence="2" id="KW-0378">Hydrolase</keyword>
<dbReference type="SUPFAM" id="SSF54001">
    <property type="entry name" value="Cysteine proteinases"/>
    <property type="match status" value="1"/>
</dbReference>
<dbReference type="PROSITE" id="PS50235">
    <property type="entry name" value="USP_3"/>
    <property type="match status" value="1"/>
</dbReference>
<dbReference type="GO" id="GO:0016301">
    <property type="term" value="F:kinase activity"/>
    <property type="evidence" value="ECO:0007669"/>
    <property type="project" value="UniProtKB-KW"/>
</dbReference>
<protein>
    <submittedName>
        <fullName evidence="4">Uridylate kinase</fullName>
    </submittedName>
</protein>
<feature type="domain" description="USP" evidence="3">
    <location>
        <begin position="1"/>
        <end position="338"/>
    </location>
</feature>
<gene>
    <name evidence="4" type="ORF">C2E21_7005</name>
</gene>
<dbReference type="EMBL" id="LHPG02000014">
    <property type="protein sequence ID" value="PRW39333.1"/>
    <property type="molecule type" value="Genomic_DNA"/>
</dbReference>
<dbReference type="Pfam" id="PF00443">
    <property type="entry name" value="UCH"/>
    <property type="match status" value="1"/>
</dbReference>
<dbReference type="GO" id="GO:0016579">
    <property type="term" value="P:protein deubiquitination"/>
    <property type="evidence" value="ECO:0007669"/>
    <property type="project" value="InterPro"/>
</dbReference>
<keyword evidence="1" id="KW-0833">Ubl conjugation pathway</keyword>
<dbReference type="InterPro" id="IPR052398">
    <property type="entry name" value="Ubiquitin_hydrolase_53/54"/>
</dbReference>
<name>A0A2P6TJC5_CHLSO</name>
<sequence>MTQAAMHATSHIAGSALVATCKHAADSKLRRRAIRHLEHGRVVIFGAGTGNPFFTTDTAAALRAAEINADAFFKATKVDGVYDCDPVKNPEAKLHRRLSFRQVLEDGLHVMDETAITLCKENDIPAAVFAAQVAIEAAKSLGLAPGLEQTFGLEVHEAVNCSRCRRPTQQNAYTQYFYNTQATTLRMLGALHTSLGELLAEDAAQHLKSCDTDVGGCGQPNPVTHVLQAAPRVFTLQVAWESHNEAREDIAGTMAAIQEVVDVGEVYRGVPPGLHRYALRSMVCYYGAHYQALVLVPDAGGWLMFDDARVTRVGSWADVRRKCEAGHIQPSVLFYEAVNLAGELNDIDADPMEVELPAGAINFEDLKRPPRPDATPIVTKEQQRVYDLMQSQLKHIATLRLSAIPEVHAAAELVLEEHLEYPRDWCACGGEAFFEHTALLFTMIRWKEECRLPKEFADHGFDLVRTILSIIKYDSRLEEVYMIRDLAARRIQNILGDELAGQLKTIFDTMFSGDPVYCSLCTTSFEESLTALLEECPPELEDQVREVAETARSFVLPLCPLVHLDVLSNQVEMLRNSEIECPTVVRTCITNMLLCLVEVLSSEGLVAGHRPLHPDVKEENQRTEFSKVVRRTPGLLYDLPAMAAHFPAQLQGWKNFAAHLERLKGGPSIA</sequence>
<dbReference type="SUPFAM" id="SSF53633">
    <property type="entry name" value="Carbamate kinase-like"/>
    <property type="match status" value="1"/>
</dbReference>
<dbReference type="Pfam" id="PF00696">
    <property type="entry name" value="AA_kinase"/>
    <property type="match status" value="1"/>
</dbReference>
<keyword evidence="4" id="KW-0808">Transferase</keyword>
<dbReference type="InterPro" id="IPR001394">
    <property type="entry name" value="Peptidase_C19_UCH"/>
</dbReference>
<organism evidence="4 5">
    <name type="scientific">Chlorella sorokiniana</name>
    <name type="common">Freshwater green alga</name>
    <dbReference type="NCBI Taxonomy" id="3076"/>
    <lineage>
        <taxon>Eukaryota</taxon>
        <taxon>Viridiplantae</taxon>
        <taxon>Chlorophyta</taxon>
        <taxon>core chlorophytes</taxon>
        <taxon>Trebouxiophyceae</taxon>
        <taxon>Chlorellales</taxon>
        <taxon>Chlorellaceae</taxon>
        <taxon>Chlorella clade</taxon>
        <taxon>Chlorella</taxon>
    </lineage>
</organism>
<accession>A0A2P6TJC5</accession>
<dbReference type="InterPro" id="IPR038765">
    <property type="entry name" value="Papain-like_cys_pep_sf"/>
</dbReference>
<dbReference type="InterPro" id="IPR036393">
    <property type="entry name" value="AceGlu_kinase-like_sf"/>
</dbReference>
<dbReference type="PANTHER" id="PTHR22975">
    <property type="entry name" value="UBIQUITIN SPECIFIC PROTEINASE"/>
    <property type="match status" value="1"/>
</dbReference>
<evidence type="ECO:0000259" key="3">
    <source>
        <dbReference type="PROSITE" id="PS50235"/>
    </source>
</evidence>
<dbReference type="GO" id="GO:0004843">
    <property type="term" value="F:cysteine-type deubiquitinase activity"/>
    <property type="evidence" value="ECO:0007669"/>
    <property type="project" value="InterPro"/>
</dbReference>
<dbReference type="PANTHER" id="PTHR22975:SF9">
    <property type="entry name" value="ECHINUS SPLICE FORM 3"/>
    <property type="match status" value="1"/>
</dbReference>
<dbReference type="AlphaFoldDB" id="A0A2P6TJC5"/>
<proteinExistence type="predicted"/>
<dbReference type="OrthoDB" id="1546519at2759"/>
<dbReference type="CDD" id="cd02257">
    <property type="entry name" value="Peptidase_C19"/>
    <property type="match status" value="1"/>
</dbReference>
<dbReference type="Proteomes" id="UP000239899">
    <property type="component" value="Unassembled WGS sequence"/>
</dbReference>
<evidence type="ECO:0000256" key="1">
    <source>
        <dbReference type="ARBA" id="ARBA00022786"/>
    </source>
</evidence>